<evidence type="ECO:0000313" key="4">
    <source>
        <dbReference type="EMBL" id="CAG5134470.1"/>
    </source>
</evidence>
<sequence length="232" mass="27795">ERKQNRKKEEKRKLVKRFSDRDTENYRSGYPGKEDDPELNDNVRFYKGEIASSPDGALIDEIHSSWKGNYRLLERHHGYIQWLFPIRESGMNWQAQPLQLHEAEAIKADPKASKRVLESYKLMLDFYGMQLVDEKTGELKRSQNWRLCFDNLNWSSHNFLRITRILKCLGELGYEHLKKGFIQFVLREALEHHTLEKTLSSCRDYWIGTIKDDQDREELYNFIDQFESKNFR</sequence>
<feature type="non-terminal residue" evidence="4">
    <location>
        <position position="232"/>
    </location>
</feature>
<dbReference type="InterPro" id="IPR006757">
    <property type="entry name" value="OGF_rcpt"/>
</dbReference>
<dbReference type="OrthoDB" id="9030204at2759"/>
<dbReference type="AlphaFoldDB" id="A0A8S4A2F0"/>
<accession>A0A8S4A2F0</accession>
<protein>
    <recommendedName>
        <fullName evidence="3">Opioid growth factor receptor (OGFr) conserved domain-containing protein</fullName>
    </recommendedName>
</protein>
<comment type="similarity">
    <text evidence="1">Belongs to the opioid growth factor receptor family.</text>
</comment>
<comment type="caution">
    <text evidence="4">The sequence shown here is derived from an EMBL/GenBank/DDBJ whole genome shotgun (WGS) entry which is preliminary data.</text>
</comment>
<dbReference type="PANTHER" id="PTHR14015:SF2">
    <property type="entry name" value="OPIOID GROWTH FACTOR RECEPTOR (OGFR) CONSERVED DOMAIN-CONTAINING PROTEIN"/>
    <property type="match status" value="1"/>
</dbReference>
<feature type="compositionally biased region" description="Basic and acidic residues" evidence="2">
    <location>
        <begin position="7"/>
        <end position="25"/>
    </location>
</feature>
<organism evidence="4 5">
    <name type="scientific">Candidula unifasciata</name>
    <dbReference type="NCBI Taxonomy" id="100452"/>
    <lineage>
        <taxon>Eukaryota</taxon>
        <taxon>Metazoa</taxon>
        <taxon>Spiralia</taxon>
        <taxon>Lophotrochozoa</taxon>
        <taxon>Mollusca</taxon>
        <taxon>Gastropoda</taxon>
        <taxon>Heterobranchia</taxon>
        <taxon>Euthyneura</taxon>
        <taxon>Panpulmonata</taxon>
        <taxon>Eupulmonata</taxon>
        <taxon>Stylommatophora</taxon>
        <taxon>Helicina</taxon>
        <taxon>Helicoidea</taxon>
        <taxon>Geomitridae</taxon>
        <taxon>Candidula</taxon>
    </lineage>
</organism>
<proteinExistence type="inferred from homology"/>
<evidence type="ECO:0000256" key="1">
    <source>
        <dbReference type="ARBA" id="ARBA00010365"/>
    </source>
</evidence>
<dbReference type="EMBL" id="CAJHNH020007224">
    <property type="protein sequence ID" value="CAG5134470.1"/>
    <property type="molecule type" value="Genomic_DNA"/>
</dbReference>
<dbReference type="InterPro" id="IPR039574">
    <property type="entry name" value="OGFr"/>
</dbReference>
<dbReference type="GO" id="GO:0140625">
    <property type="term" value="F:opioid growth factor receptor activity"/>
    <property type="evidence" value="ECO:0007669"/>
    <property type="project" value="InterPro"/>
</dbReference>
<name>A0A8S4A2F0_9EUPU</name>
<dbReference type="GO" id="GO:0016020">
    <property type="term" value="C:membrane"/>
    <property type="evidence" value="ECO:0007669"/>
    <property type="project" value="InterPro"/>
</dbReference>
<keyword evidence="5" id="KW-1185">Reference proteome</keyword>
<reference evidence="4" key="1">
    <citation type="submission" date="2021-04" db="EMBL/GenBank/DDBJ databases">
        <authorList>
            <consortium name="Molecular Ecology Group"/>
        </authorList>
    </citation>
    <scope>NUCLEOTIDE SEQUENCE</scope>
</reference>
<evidence type="ECO:0000259" key="3">
    <source>
        <dbReference type="Pfam" id="PF04664"/>
    </source>
</evidence>
<gene>
    <name evidence="4" type="ORF">CUNI_LOCUS20028</name>
</gene>
<evidence type="ECO:0000256" key="2">
    <source>
        <dbReference type="SAM" id="MobiDB-lite"/>
    </source>
</evidence>
<dbReference type="Pfam" id="PF04664">
    <property type="entry name" value="OGFr_N"/>
    <property type="match status" value="1"/>
</dbReference>
<evidence type="ECO:0000313" key="5">
    <source>
        <dbReference type="Proteomes" id="UP000678393"/>
    </source>
</evidence>
<dbReference type="Proteomes" id="UP000678393">
    <property type="component" value="Unassembled WGS sequence"/>
</dbReference>
<dbReference type="PANTHER" id="PTHR14015">
    <property type="entry name" value="OPIOID GROWTH FACTOR RECEPTOR OGFR ZETA-TYPE OPIOID RECEPTOR"/>
    <property type="match status" value="1"/>
</dbReference>
<feature type="region of interest" description="Disordered" evidence="2">
    <location>
        <begin position="1"/>
        <end position="38"/>
    </location>
</feature>
<feature type="domain" description="Opioid growth factor receptor (OGFr) conserved" evidence="3">
    <location>
        <begin position="41"/>
        <end position="228"/>
    </location>
</feature>